<evidence type="ECO:0000256" key="4">
    <source>
        <dbReference type="ARBA" id="ARBA00022807"/>
    </source>
</evidence>
<dbReference type="Pfam" id="PF00648">
    <property type="entry name" value="Peptidase_C2"/>
    <property type="match status" value="1"/>
</dbReference>
<organism evidence="8 9">
    <name type="scientific">Kipferlia bialata</name>
    <dbReference type="NCBI Taxonomy" id="797122"/>
    <lineage>
        <taxon>Eukaryota</taxon>
        <taxon>Metamonada</taxon>
        <taxon>Carpediemonas-like organisms</taxon>
        <taxon>Kipferlia</taxon>
    </lineage>
</organism>
<name>A0A9K3CP19_9EUKA</name>
<dbReference type="PRINTS" id="PR00704">
    <property type="entry name" value="CALPAIN"/>
</dbReference>
<evidence type="ECO:0000259" key="7">
    <source>
        <dbReference type="PROSITE" id="PS50203"/>
    </source>
</evidence>
<sequence>MLGCNEATPHPDTPQGDVYYESCFQTWLESGDGSVRPAPDVLSAHALLHALVSLYGMAHVARAMLQVEGGDGDGEAGHGLPPSGPTRGRQQGAAGAGGLYTVLSTLLTEDAGAVDYELLRTVLEESCQTGGGFGRARSTTTTLESHLDTTHPLHPLYHALSMPMCLAQTPSVSGDMAQEQTSNAALTVLVALYNRARADFGGVLGDSLTDTQDNTALVGKGPTLVRGPAARSRYETVGKNRLVDGEFPLQLESVGTPSFPAYDQCFWWRRITKLDKKACVMPEKGDLLSFRSDHRTGLLQAMCSTVHMCPGLLENLYQRELSSVQLGIHTFKFFLNGSWQSVCVDDYLPVNETYRPLFSRADRHMYLIPLLEKAVAKVAGSYELAHSLTLDQCVSLLFAGFIAEAPKLLRRGAAGLYDSLKLLTETNARKATKVACLLSGPAESQTALTPSAFYSVLKVVRIPIVQPVDGGEPDMFSTDALPAPSSLEHFVVISMVNAEEGYTGPYNWSDDIWSVPGNVAALESRVTHTGKAGGGQIHIVPVSSLPSLFTSACVVHLPTQHRHLIQIPGRWTLQNSGGPKGMGAGQNPVIVFQLNETETQPSRGTLVVHPYPDPLPEQVVKGEDGEVVETQATLESELDVGAGFRLFKKTLADVIFDSALFTEGQSTGVEGTFLPETLYAVQPFLSEKGLGGDFTVLIGSDGVLEVQ</sequence>
<dbReference type="GO" id="GO:0004198">
    <property type="term" value="F:calcium-dependent cysteine-type endopeptidase activity"/>
    <property type="evidence" value="ECO:0007669"/>
    <property type="project" value="InterPro"/>
</dbReference>
<evidence type="ECO:0000313" key="8">
    <source>
        <dbReference type="EMBL" id="GIQ79760.1"/>
    </source>
</evidence>
<keyword evidence="3" id="KW-0378">Hydrolase</keyword>
<evidence type="ECO:0000256" key="3">
    <source>
        <dbReference type="ARBA" id="ARBA00022801"/>
    </source>
</evidence>
<evidence type="ECO:0000313" key="9">
    <source>
        <dbReference type="Proteomes" id="UP000265618"/>
    </source>
</evidence>
<dbReference type="AlphaFoldDB" id="A0A9K3CP19"/>
<keyword evidence="2" id="KW-0645">Protease</keyword>
<keyword evidence="4" id="KW-0788">Thiol protease</keyword>
<comment type="similarity">
    <text evidence="1">Belongs to the peptidase C2 family.</text>
</comment>
<evidence type="ECO:0000256" key="2">
    <source>
        <dbReference type="ARBA" id="ARBA00022670"/>
    </source>
</evidence>
<comment type="caution">
    <text evidence="5">Lacks conserved residue(s) required for the propagation of feature annotation.</text>
</comment>
<dbReference type="PANTHER" id="PTHR10183">
    <property type="entry name" value="CALPAIN"/>
    <property type="match status" value="1"/>
</dbReference>
<evidence type="ECO:0000256" key="1">
    <source>
        <dbReference type="ARBA" id="ARBA00007623"/>
    </source>
</evidence>
<gene>
    <name evidence="8" type="ORF">KIPB_000455</name>
</gene>
<dbReference type="InterPro" id="IPR022684">
    <property type="entry name" value="Calpain_cysteine_protease"/>
</dbReference>
<keyword evidence="9" id="KW-1185">Reference proteome</keyword>
<comment type="caution">
    <text evidence="8">The sequence shown here is derived from an EMBL/GenBank/DDBJ whole genome shotgun (WGS) entry which is preliminary data.</text>
</comment>
<accession>A0A9K3CP19</accession>
<dbReference type="SUPFAM" id="SSF54001">
    <property type="entry name" value="Cysteine proteinases"/>
    <property type="match status" value="1"/>
</dbReference>
<reference evidence="8 9" key="1">
    <citation type="journal article" date="2018" name="PLoS ONE">
        <title>The draft genome of Kipferlia bialata reveals reductive genome evolution in fornicate parasites.</title>
        <authorList>
            <person name="Tanifuji G."/>
            <person name="Takabayashi S."/>
            <person name="Kume K."/>
            <person name="Takagi M."/>
            <person name="Nakayama T."/>
            <person name="Kamikawa R."/>
            <person name="Inagaki Y."/>
            <person name="Hashimoto T."/>
        </authorList>
    </citation>
    <scope>NUCLEOTIDE SEQUENCE [LARGE SCALE GENOMIC DNA]</scope>
    <source>
        <strain evidence="8">NY0173</strain>
    </source>
</reference>
<dbReference type="GO" id="GO:0006508">
    <property type="term" value="P:proteolysis"/>
    <property type="evidence" value="ECO:0007669"/>
    <property type="project" value="UniProtKB-KW"/>
</dbReference>
<protein>
    <submittedName>
        <fullName evidence="8">Peptidase C2, calpain family</fullName>
    </submittedName>
</protein>
<evidence type="ECO:0000256" key="5">
    <source>
        <dbReference type="PROSITE-ProRule" id="PRU00239"/>
    </source>
</evidence>
<feature type="region of interest" description="Disordered" evidence="6">
    <location>
        <begin position="72"/>
        <end position="93"/>
    </location>
</feature>
<feature type="domain" description="Calpain catalytic" evidence="7">
    <location>
        <begin position="241"/>
        <end position="514"/>
    </location>
</feature>
<evidence type="ECO:0000256" key="6">
    <source>
        <dbReference type="SAM" id="MobiDB-lite"/>
    </source>
</evidence>
<dbReference type="OrthoDB" id="424753at2759"/>
<dbReference type="Proteomes" id="UP000265618">
    <property type="component" value="Unassembled WGS sequence"/>
</dbReference>
<dbReference type="PROSITE" id="PS50203">
    <property type="entry name" value="CALPAIN_CAT"/>
    <property type="match status" value="1"/>
</dbReference>
<dbReference type="EMBL" id="BDIP01000051">
    <property type="protein sequence ID" value="GIQ79760.1"/>
    <property type="molecule type" value="Genomic_DNA"/>
</dbReference>
<dbReference type="SMART" id="SM00230">
    <property type="entry name" value="CysPc"/>
    <property type="match status" value="1"/>
</dbReference>
<dbReference type="PANTHER" id="PTHR10183:SF379">
    <property type="entry name" value="CALPAIN-5"/>
    <property type="match status" value="1"/>
</dbReference>
<dbReference type="InterPro" id="IPR038765">
    <property type="entry name" value="Papain-like_cys_pep_sf"/>
</dbReference>
<dbReference type="InterPro" id="IPR001300">
    <property type="entry name" value="Peptidase_C2_calpain_cat"/>
</dbReference>
<proteinExistence type="inferred from homology"/>